<dbReference type="Pfam" id="PF11961">
    <property type="entry name" value="DUF3475"/>
    <property type="match status" value="1"/>
</dbReference>
<dbReference type="Proteomes" id="UP001054889">
    <property type="component" value="Unassembled WGS sequence"/>
</dbReference>
<accession>A0AAV5DA93</accession>
<evidence type="ECO:0000259" key="1">
    <source>
        <dbReference type="Pfam" id="PF05003"/>
    </source>
</evidence>
<sequence length="578" mass="63032">MRKLSVPRGGGEKLGVLAFEVAALMSRAASLWRALGDAGPLARLRGGDAEALRLEGVRRLVSDDEAALVSLALAEAAGACACLARAVARLASRCADPLLRRFDPLFAALVDGCADRHGVRYRDARKMDRKARKMQRLVALTACLYHEADVLAELQQQQLVVTSTRRRGGGGRGGEAAAMARRVERQRQEVDRLRAGSLWNRTFDYAVRLLARSLFTIVARVIDVFDLEPAAANTSDSINSSSSFTDSRTSKVSRLSSWSGSFVGTSVQSMSTVYPSDVTDPRMQRSRSGKLVTGGDARRFLMSRSRSLKQQLKWPGAAGKHLIGCVVVTGSRSPPARETNWVHAAGGDLPLSFSYVSASASTDDEYSTDDYSSIKFQFQAGHNHRHRNPKLNTSSVFESCHDVLRNAPATTLGGAALALHYAHLIIFIERLAVAPRHICADERDELYDMLTDSIRASLRARLAKTSSNKSASSWDDPLVAAEWAGTVRGTLGWLAPLAHNMVRWQAERNFEQRSNVASGGGGGGVLLLQTLHYADRRKTEAAVTELLVGLDYLWRSGRELEAKIKVSGNYEDCADYLA</sequence>
<protein>
    <submittedName>
        <fullName evidence="3">Uncharacterized protein</fullName>
    </submittedName>
</protein>
<dbReference type="GO" id="GO:0045927">
    <property type="term" value="P:positive regulation of growth"/>
    <property type="evidence" value="ECO:0007669"/>
    <property type="project" value="InterPro"/>
</dbReference>
<reference evidence="3" key="2">
    <citation type="submission" date="2021-12" db="EMBL/GenBank/DDBJ databases">
        <title>Resequencing data analysis of finger millet.</title>
        <authorList>
            <person name="Hatakeyama M."/>
            <person name="Aluri S."/>
            <person name="Balachadran M.T."/>
            <person name="Sivarajan S.R."/>
            <person name="Poveda L."/>
            <person name="Shimizu-Inatsugi R."/>
            <person name="Schlapbach R."/>
            <person name="Sreeman S.M."/>
            <person name="Shimizu K.K."/>
        </authorList>
    </citation>
    <scope>NUCLEOTIDE SEQUENCE</scope>
</reference>
<evidence type="ECO:0000313" key="4">
    <source>
        <dbReference type="Proteomes" id="UP001054889"/>
    </source>
</evidence>
<dbReference type="InterPro" id="IPR021864">
    <property type="entry name" value="DUF3475"/>
</dbReference>
<feature type="domain" description="DUF668" evidence="1">
    <location>
        <begin position="411"/>
        <end position="503"/>
    </location>
</feature>
<proteinExistence type="predicted"/>
<feature type="domain" description="DUF3475" evidence="2">
    <location>
        <begin position="16"/>
        <end position="75"/>
    </location>
</feature>
<keyword evidence="4" id="KW-1185">Reference proteome</keyword>
<evidence type="ECO:0000259" key="2">
    <source>
        <dbReference type="Pfam" id="PF11961"/>
    </source>
</evidence>
<dbReference type="Pfam" id="PF05003">
    <property type="entry name" value="DUF668"/>
    <property type="match status" value="1"/>
</dbReference>
<organism evidence="3 4">
    <name type="scientific">Eleusine coracana subsp. coracana</name>
    <dbReference type="NCBI Taxonomy" id="191504"/>
    <lineage>
        <taxon>Eukaryota</taxon>
        <taxon>Viridiplantae</taxon>
        <taxon>Streptophyta</taxon>
        <taxon>Embryophyta</taxon>
        <taxon>Tracheophyta</taxon>
        <taxon>Spermatophyta</taxon>
        <taxon>Magnoliopsida</taxon>
        <taxon>Liliopsida</taxon>
        <taxon>Poales</taxon>
        <taxon>Poaceae</taxon>
        <taxon>PACMAD clade</taxon>
        <taxon>Chloridoideae</taxon>
        <taxon>Cynodonteae</taxon>
        <taxon>Eleusininae</taxon>
        <taxon>Eleusine</taxon>
    </lineage>
</organism>
<evidence type="ECO:0000313" key="3">
    <source>
        <dbReference type="EMBL" id="GJN07002.1"/>
    </source>
</evidence>
<dbReference type="AlphaFoldDB" id="A0AAV5DA93"/>
<dbReference type="EMBL" id="BQKI01000013">
    <property type="protein sequence ID" value="GJN07002.1"/>
    <property type="molecule type" value="Genomic_DNA"/>
</dbReference>
<dbReference type="PANTHER" id="PTHR31371:SF20">
    <property type="entry name" value="OS12G0146500 PROTEIN"/>
    <property type="match status" value="1"/>
</dbReference>
<gene>
    <name evidence="3" type="primary">ga24787</name>
    <name evidence="3" type="ORF">PR202_ga24787</name>
</gene>
<dbReference type="PANTHER" id="PTHR31371">
    <property type="entry name" value="BNAC09G50660D PROTEIN"/>
    <property type="match status" value="1"/>
</dbReference>
<comment type="caution">
    <text evidence="3">The sequence shown here is derived from an EMBL/GenBank/DDBJ whole genome shotgun (WGS) entry which is preliminary data.</text>
</comment>
<dbReference type="InterPro" id="IPR007700">
    <property type="entry name" value="DUF668"/>
</dbReference>
<reference evidence="3" key="1">
    <citation type="journal article" date="2018" name="DNA Res.">
        <title>Multiple hybrid de novo genome assembly of finger millet, an orphan allotetraploid crop.</title>
        <authorList>
            <person name="Hatakeyama M."/>
            <person name="Aluri S."/>
            <person name="Balachadran M.T."/>
            <person name="Sivarajan S.R."/>
            <person name="Patrignani A."/>
            <person name="Gruter S."/>
            <person name="Poveda L."/>
            <person name="Shimizu-Inatsugi R."/>
            <person name="Baeten J."/>
            <person name="Francoijs K.J."/>
            <person name="Nataraja K.N."/>
            <person name="Reddy Y.A.N."/>
            <person name="Phadnis S."/>
            <person name="Ravikumar R.L."/>
            <person name="Schlapbach R."/>
            <person name="Sreeman S.M."/>
            <person name="Shimizu K.K."/>
        </authorList>
    </citation>
    <scope>NUCLEOTIDE SEQUENCE</scope>
</reference>
<name>A0AAV5DA93_ELECO</name>